<evidence type="ECO:0000313" key="5">
    <source>
        <dbReference type="EMBL" id="RAI44607.1"/>
    </source>
</evidence>
<dbReference type="InterPro" id="IPR014036">
    <property type="entry name" value="DeoR-like_C"/>
</dbReference>
<dbReference type="PROSITE" id="PS51000">
    <property type="entry name" value="HTH_DEOR_2"/>
    <property type="match status" value="1"/>
</dbReference>
<keyword evidence="3" id="KW-0804">Transcription</keyword>
<evidence type="ECO:0000313" key="6">
    <source>
        <dbReference type="Proteomes" id="UP000249130"/>
    </source>
</evidence>
<sequence>MRRRREREQHILDLIRAGEENVEELARRLDVSLSTVRRDLHRLSSSGAVTRTYGGAILSRPAPEATLSSREHINLQAKQAIAAAAARLVEDGDSVLLDVGSTVEALGLRLKDRRLSIVTNNLALLPVFAISDEIALTVLGGNVRSISMGTFGPLAELAVRRLTADKLFLGADGVVAGRGLCEATQEQVALKEAMVQQAASVFLLADASKLGSAHQPAWLPLNRPWTLVTDSGATEEQLQPFRELPGVTVVVASSELPARVPAGLEDALD</sequence>
<organism evidence="5 6">
    <name type="scientific">Rhodoplanes roseus</name>
    <dbReference type="NCBI Taxonomy" id="29409"/>
    <lineage>
        <taxon>Bacteria</taxon>
        <taxon>Pseudomonadati</taxon>
        <taxon>Pseudomonadota</taxon>
        <taxon>Alphaproteobacteria</taxon>
        <taxon>Hyphomicrobiales</taxon>
        <taxon>Nitrobacteraceae</taxon>
        <taxon>Rhodoplanes</taxon>
    </lineage>
</organism>
<dbReference type="Pfam" id="PF08220">
    <property type="entry name" value="HTH_DeoR"/>
    <property type="match status" value="1"/>
</dbReference>
<evidence type="ECO:0000256" key="1">
    <source>
        <dbReference type="ARBA" id="ARBA00023015"/>
    </source>
</evidence>
<dbReference type="PANTHER" id="PTHR30363:SF44">
    <property type="entry name" value="AGA OPERON TRANSCRIPTIONAL REPRESSOR-RELATED"/>
    <property type="match status" value="1"/>
</dbReference>
<dbReference type="InterPro" id="IPR036388">
    <property type="entry name" value="WH-like_DNA-bd_sf"/>
</dbReference>
<dbReference type="RefSeq" id="WP_111418558.1">
    <property type="nucleotide sequence ID" value="NZ_NPEX01000039.1"/>
</dbReference>
<dbReference type="InterPro" id="IPR036390">
    <property type="entry name" value="WH_DNA-bd_sf"/>
</dbReference>
<accession>A0A327L2K1</accession>
<dbReference type="InterPro" id="IPR037171">
    <property type="entry name" value="NagB/RpiA_transferase-like"/>
</dbReference>
<gene>
    <name evidence="5" type="ORF">CH341_08230</name>
</gene>
<dbReference type="EMBL" id="NPEX01000039">
    <property type="protein sequence ID" value="RAI44607.1"/>
    <property type="molecule type" value="Genomic_DNA"/>
</dbReference>
<dbReference type="SMART" id="SM00420">
    <property type="entry name" value="HTH_DEOR"/>
    <property type="match status" value="1"/>
</dbReference>
<feature type="domain" description="HTH deoR-type" evidence="4">
    <location>
        <begin position="3"/>
        <end position="58"/>
    </location>
</feature>
<dbReference type="SUPFAM" id="SSF46785">
    <property type="entry name" value="Winged helix' DNA-binding domain"/>
    <property type="match status" value="1"/>
</dbReference>
<dbReference type="SUPFAM" id="SSF100950">
    <property type="entry name" value="NagB/RpiA/CoA transferase-like"/>
    <property type="match status" value="1"/>
</dbReference>
<dbReference type="InterPro" id="IPR001034">
    <property type="entry name" value="DeoR_HTH"/>
</dbReference>
<dbReference type="InterPro" id="IPR018356">
    <property type="entry name" value="Tscrpt_reg_HTH_DeoR_CS"/>
</dbReference>
<dbReference type="PRINTS" id="PR00037">
    <property type="entry name" value="HTHLACR"/>
</dbReference>
<dbReference type="InterPro" id="IPR050313">
    <property type="entry name" value="Carb_Metab_HTH_regulators"/>
</dbReference>
<keyword evidence="2" id="KW-0238">DNA-binding</keyword>
<dbReference type="GO" id="GO:0003700">
    <property type="term" value="F:DNA-binding transcription factor activity"/>
    <property type="evidence" value="ECO:0007669"/>
    <property type="project" value="InterPro"/>
</dbReference>
<dbReference type="PROSITE" id="PS00894">
    <property type="entry name" value="HTH_DEOR_1"/>
    <property type="match status" value="1"/>
</dbReference>
<dbReference type="Proteomes" id="UP000249130">
    <property type="component" value="Unassembled WGS sequence"/>
</dbReference>
<comment type="caution">
    <text evidence="5">The sequence shown here is derived from an EMBL/GenBank/DDBJ whole genome shotgun (WGS) entry which is preliminary data.</text>
</comment>
<protein>
    <submittedName>
        <fullName evidence="5">DeoR family transcriptional regulator</fullName>
    </submittedName>
</protein>
<keyword evidence="6" id="KW-1185">Reference proteome</keyword>
<reference evidence="5 6" key="1">
    <citation type="submission" date="2017-07" db="EMBL/GenBank/DDBJ databases">
        <title>Draft Genome Sequences of Select Purple Nonsulfur Bacteria.</title>
        <authorList>
            <person name="Lasarre B."/>
            <person name="Mckinlay J.B."/>
        </authorList>
    </citation>
    <scope>NUCLEOTIDE SEQUENCE [LARGE SCALE GENOMIC DNA]</scope>
    <source>
        <strain evidence="5 6">DSM 5909</strain>
    </source>
</reference>
<dbReference type="PANTHER" id="PTHR30363">
    <property type="entry name" value="HTH-TYPE TRANSCRIPTIONAL REGULATOR SRLR-RELATED"/>
    <property type="match status" value="1"/>
</dbReference>
<dbReference type="SMART" id="SM01134">
    <property type="entry name" value="DeoRC"/>
    <property type="match status" value="1"/>
</dbReference>
<dbReference type="AlphaFoldDB" id="A0A327L2K1"/>
<proteinExistence type="predicted"/>
<dbReference type="GO" id="GO:0003677">
    <property type="term" value="F:DNA binding"/>
    <property type="evidence" value="ECO:0007669"/>
    <property type="project" value="UniProtKB-KW"/>
</dbReference>
<evidence type="ECO:0000259" key="4">
    <source>
        <dbReference type="PROSITE" id="PS51000"/>
    </source>
</evidence>
<dbReference type="OrthoDB" id="31600at2"/>
<keyword evidence="1" id="KW-0805">Transcription regulation</keyword>
<dbReference type="Gene3D" id="3.40.50.1360">
    <property type="match status" value="1"/>
</dbReference>
<evidence type="ECO:0000256" key="3">
    <source>
        <dbReference type="ARBA" id="ARBA00023163"/>
    </source>
</evidence>
<evidence type="ECO:0000256" key="2">
    <source>
        <dbReference type="ARBA" id="ARBA00023125"/>
    </source>
</evidence>
<name>A0A327L2K1_9BRAD</name>
<dbReference type="Pfam" id="PF00455">
    <property type="entry name" value="DeoRC"/>
    <property type="match status" value="1"/>
</dbReference>
<dbReference type="Gene3D" id="1.10.10.10">
    <property type="entry name" value="Winged helix-like DNA-binding domain superfamily/Winged helix DNA-binding domain"/>
    <property type="match status" value="1"/>
</dbReference>